<name>A0A7R7XU07_9EURO</name>
<evidence type="ECO:0000256" key="1">
    <source>
        <dbReference type="ARBA" id="ARBA00004141"/>
    </source>
</evidence>
<feature type="transmembrane region" description="Helical" evidence="5">
    <location>
        <begin position="335"/>
        <end position="355"/>
    </location>
</feature>
<sequence length="540" mass="58365">MGYLSVLEPKDALHVPGTVLLGDTDVPSLQAAQSLKHVKGRNGRIVLSPQPNDDPNNPLNFSQARKNVMVAITSLGVCIFGATISPLLNAGLLDIATDLDTMVAKVVQASGYQLLVVAIMVFPVNACSRKWGKRHVFLLSSLIGVVGSIIGSTARDYNTLLAARIIQGLSASAYESLGLSMVSDLFFVHERGVYTALMSFLLGGVSNFSSVICGPITANLGWKYLFHLLVVFGGLQLILQFLFVPETQYQGPLGNPHIRTDALYDKSSQSPSATTVENVSPSQPPDLVKQSFASSLRIFTGSYSDANFFSLVLTPFVACANLAVLWVILLSGYFLSIYVATAYLLADIFSAPPYFFTSSGIGYMSLGPFIGGLLGTLLAGSLNDPVIRRCSRQNNGYFEPEYRLLTSALAVLTIPGFVGLGYAAETAQSCYLVAFLHGLGLFGIMFQLISTANYALDAFAEMSTETFLCSMAAKNLIIYGYSYFVNDWAVRDGPFKVMWVLNSVAAALLLTFPVAFVLGKRYRACWASSKLREQFVQPVS</sequence>
<feature type="transmembrane region" description="Helical" evidence="5">
    <location>
        <begin position="497"/>
        <end position="518"/>
    </location>
</feature>
<dbReference type="PANTHER" id="PTHR23502:SF29">
    <property type="entry name" value="TRANSPORTER, PUTATIVE (AFU_ORTHOLOGUE AFUA_6G06680)-RELATED"/>
    <property type="match status" value="1"/>
</dbReference>
<dbReference type="OrthoDB" id="2585655at2759"/>
<dbReference type="SUPFAM" id="SSF103473">
    <property type="entry name" value="MFS general substrate transporter"/>
    <property type="match status" value="1"/>
</dbReference>
<dbReference type="GO" id="GO:0022857">
    <property type="term" value="F:transmembrane transporter activity"/>
    <property type="evidence" value="ECO:0007669"/>
    <property type="project" value="InterPro"/>
</dbReference>
<dbReference type="RefSeq" id="XP_041559921.1">
    <property type="nucleotide sequence ID" value="XM_041694052.1"/>
</dbReference>
<dbReference type="GO" id="GO:0005886">
    <property type="term" value="C:plasma membrane"/>
    <property type="evidence" value="ECO:0007669"/>
    <property type="project" value="TreeGrafter"/>
</dbReference>
<proteinExistence type="predicted"/>
<gene>
    <name evidence="7" type="ORF">APUU_60775A</name>
</gene>
<feature type="transmembrane region" description="Helical" evidence="5">
    <location>
        <begin position="136"/>
        <end position="154"/>
    </location>
</feature>
<dbReference type="Proteomes" id="UP000654913">
    <property type="component" value="Chromosome 6"/>
</dbReference>
<evidence type="ECO:0000256" key="5">
    <source>
        <dbReference type="SAM" id="Phobius"/>
    </source>
</evidence>
<dbReference type="Pfam" id="PF07690">
    <property type="entry name" value="MFS_1"/>
    <property type="match status" value="1"/>
</dbReference>
<evidence type="ECO:0000256" key="2">
    <source>
        <dbReference type="ARBA" id="ARBA00022692"/>
    </source>
</evidence>
<feature type="transmembrane region" description="Helical" evidence="5">
    <location>
        <begin position="361"/>
        <end position="382"/>
    </location>
</feature>
<feature type="transmembrane region" description="Helical" evidence="5">
    <location>
        <begin position="224"/>
        <end position="243"/>
    </location>
</feature>
<feature type="transmembrane region" description="Helical" evidence="5">
    <location>
        <begin position="308"/>
        <end position="328"/>
    </location>
</feature>
<feature type="transmembrane region" description="Helical" evidence="5">
    <location>
        <begin position="193"/>
        <end position="212"/>
    </location>
</feature>
<keyword evidence="3 5" id="KW-1133">Transmembrane helix</keyword>
<protein>
    <recommendedName>
        <fullName evidence="6">Major facilitator superfamily (MFS) profile domain-containing protein</fullName>
    </recommendedName>
</protein>
<reference evidence="7" key="2">
    <citation type="submission" date="2021-02" db="EMBL/GenBank/DDBJ databases">
        <title>Aspergillus puulaauensis MK2 genome sequence.</title>
        <authorList>
            <person name="Futagami T."/>
            <person name="Mori K."/>
            <person name="Kadooka C."/>
            <person name="Tanaka T."/>
        </authorList>
    </citation>
    <scope>NUCLEOTIDE SEQUENCE</scope>
    <source>
        <strain evidence="7">MK2</strain>
    </source>
</reference>
<keyword evidence="2 5" id="KW-0812">Transmembrane</keyword>
<evidence type="ECO:0000256" key="3">
    <source>
        <dbReference type="ARBA" id="ARBA00022989"/>
    </source>
</evidence>
<dbReference type="GeneID" id="64977732"/>
<dbReference type="InterPro" id="IPR011701">
    <property type="entry name" value="MFS"/>
</dbReference>
<keyword evidence="4 5" id="KW-0472">Membrane</keyword>
<evidence type="ECO:0000313" key="7">
    <source>
        <dbReference type="EMBL" id="BCS27727.1"/>
    </source>
</evidence>
<dbReference type="PROSITE" id="PS50850">
    <property type="entry name" value="MFS"/>
    <property type="match status" value="1"/>
</dbReference>
<comment type="subcellular location">
    <subcellularLocation>
        <location evidence="1">Membrane</location>
        <topology evidence="1">Multi-pass membrane protein</topology>
    </subcellularLocation>
</comment>
<dbReference type="InterPro" id="IPR036259">
    <property type="entry name" value="MFS_trans_sf"/>
</dbReference>
<evidence type="ECO:0000256" key="4">
    <source>
        <dbReference type="ARBA" id="ARBA00023136"/>
    </source>
</evidence>
<dbReference type="KEGG" id="apuu:APUU_60775A"/>
<feature type="transmembrane region" description="Helical" evidence="5">
    <location>
        <begin position="68"/>
        <end position="90"/>
    </location>
</feature>
<dbReference type="EMBL" id="AP024448">
    <property type="protein sequence ID" value="BCS27727.1"/>
    <property type="molecule type" value="Genomic_DNA"/>
</dbReference>
<dbReference type="Gene3D" id="1.20.1250.20">
    <property type="entry name" value="MFS general substrate transporter like domains"/>
    <property type="match status" value="1"/>
</dbReference>
<accession>A0A7R7XU07</accession>
<organism evidence="7 8">
    <name type="scientific">Aspergillus puulaauensis</name>
    <dbReference type="NCBI Taxonomy" id="1220207"/>
    <lineage>
        <taxon>Eukaryota</taxon>
        <taxon>Fungi</taxon>
        <taxon>Dikarya</taxon>
        <taxon>Ascomycota</taxon>
        <taxon>Pezizomycotina</taxon>
        <taxon>Eurotiomycetes</taxon>
        <taxon>Eurotiomycetidae</taxon>
        <taxon>Eurotiales</taxon>
        <taxon>Aspergillaceae</taxon>
        <taxon>Aspergillus</taxon>
    </lineage>
</organism>
<feature type="transmembrane region" description="Helical" evidence="5">
    <location>
        <begin position="467"/>
        <end position="485"/>
    </location>
</feature>
<evidence type="ECO:0000259" key="6">
    <source>
        <dbReference type="PROSITE" id="PS50850"/>
    </source>
</evidence>
<keyword evidence="8" id="KW-1185">Reference proteome</keyword>
<dbReference type="PANTHER" id="PTHR23502">
    <property type="entry name" value="MAJOR FACILITATOR SUPERFAMILY"/>
    <property type="match status" value="1"/>
</dbReference>
<evidence type="ECO:0000313" key="8">
    <source>
        <dbReference type="Proteomes" id="UP000654913"/>
    </source>
</evidence>
<reference evidence="7" key="1">
    <citation type="submission" date="2021-01" db="EMBL/GenBank/DDBJ databases">
        <authorList>
            <consortium name="Aspergillus puulaauensis MK2 genome sequencing consortium"/>
            <person name="Kazuki M."/>
            <person name="Futagami T."/>
        </authorList>
    </citation>
    <scope>NUCLEOTIDE SEQUENCE</scope>
    <source>
        <strain evidence="7">MK2</strain>
    </source>
</reference>
<dbReference type="AlphaFoldDB" id="A0A7R7XU07"/>
<feature type="transmembrane region" description="Helical" evidence="5">
    <location>
        <begin position="102"/>
        <end position="124"/>
    </location>
</feature>
<feature type="domain" description="Major facilitator superfamily (MFS) profile" evidence="6">
    <location>
        <begin position="69"/>
        <end position="540"/>
    </location>
</feature>
<dbReference type="InterPro" id="IPR020846">
    <property type="entry name" value="MFS_dom"/>
</dbReference>
<feature type="transmembrane region" description="Helical" evidence="5">
    <location>
        <begin position="434"/>
        <end position="455"/>
    </location>
</feature>
<feature type="transmembrane region" description="Helical" evidence="5">
    <location>
        <begin position="402"/>
        <end position="422"/>
    </location>
</feature>